<sequence>MTKTNGENMDLRTLEPRLENWARAQRSSGYSPGRAASAEGMWRGGGWRELRAAPVPIDAADAALVNDAWKRLMPLDKDVLQMHYVWRAPSAFICRRLKLKQGRDKHGNSLAHVWDFALYHAQNAIDSKLSIANELVNPVNPAYTARRLLTPA</sequence>
<dbReference type="EMBL" id="JAQQDW010000001">
    <property type="protein sequence ID" value="MFM0101984.1"/>
    <property type="molecule type" value="Genomic_DNA"/>
</dbReference>
<evidence type="ECO:0000313" key="1">
    <source>
        <dbReference type="EMBL" id="MFM0101984.1"/>
    </source>
</evidence>
<keyword evidence="2" id="KW-1185">Reference proteome</keyword>
<proteinExistence type="predicted"/>
<name>A0ACC7N3L5_9BURK</name>
<protein>
    <submittedName>
        <fullName evidence="1">Uncharacterized protein</fullName>
    </submittedName>
</protein>
<comment type="caution">
    <text evidence="1">The sequence shown here is derived from an EMBL/GenBank/DDBJ whole genome shotgun (WGS) entry which is preliminary data.</text>
</comment>
<evidence type="ECO:0000313" key="2">
    <source>
        <dbReference type="Proteomes" id="UP001629235"/>
    </source>
</evidence>
<dbReference type="Proteomes" id="UP001629235">
    <property type="component" value="Unassembled WGS sequence"/>
</dbReference>
<reference evidence="1 2" key="1">
    <citation type="journal article" date="2024" name="Chem. Sci.">
        <title>Discovery of megapolipeptins by genome mining of a Burkholderiales bacteria collection.</title>
        <authorList>
            <person name="Paulo B.S."/>
            <person name="Recchia M.J.J."/>
            <person name="Lee S."/>
            <person name="Fergusson C.H."/>
            <person name="Romanowski S.B."/>
            <person name="Hernandez A."/>
            <person name="Krull N."/>
            <person name="Liu D.Y."/>
            <person name="Cavanagh H."/>
            <person name="Bos A."/>
            <person name="Gray C.A."/>
            <person name="Murphy B.T."/>
            <person name="Linington R.G."/>
            <person name="Eustaquio A.S."/>
        </authorList>
    </citation>
    <scope>NUCLEOTIDE SEQUENCE [LARGE SCALE GENOMIC DNA]</scope>
    <source>
        <strain evidence="1 2">RL18-126-BIB-B</strain>
    </source>
</reference>
<organism evidence="1 2">
    <name type="scientific">Paraburkholderia rhynchosiae</name>
    <dbReference type="NCBI Taxonomy" id="487049"/>
    <lineage>
        <taxon>Bacteria</taxon>
        <taxon>Pseudomonadati</taxon>
        <taxon>Pseudomonadota</taxon>
        <taxon>Betaproteobacteria</taxon>
        <taxon>Burkholderiales</taxon>
        <taxon>Burkholderiaceae</taxon>
        <taxon>Paraburkholderia</taxon>
    </lineage>
</organism>
<accession>A0ACC7N3L5</accession>
<gene>
    <name evidence="1" type="ORF">PQR01_00350</name>
</gene>